<dbReference type="EMBL" id="JBHSFQ010000041">
    <property type="protein sequence ID" value="MFC4565594.1"/>
    <property type="molecule type" value="Genomic_DNA"/>
</dbReference>
<dbReference type="Pfam" id="PF01740">
    <property type="entry name" value="STAS"/>
    <property type="match status" value="1"/>
</dbReference>
<evidence type="ECO:0000256" key="1">
    <source>
        <dbReference type="ARBA" id="ARBA00009013"/>
    </source>
</evidence>
<proteinExistence type="inferred from homology"/>
<dbReference type="InterPro" id="IPR003658">
    <property type="entry name" value="Anti-sigma_ant"/>
</dbReference>
<evidence type="ECO:0000256" key="2">
    <source>
        <dbReference type="RuleBase" id="RU003749"/>
    </source>
</evidence>
<dbReference type="InterPro" id="IPR002645">
    <property type="entry name" value="STAS_dom"/>
</dbReference>
<name>A0ABV9E5Z7_9ACTN</name>
<evidence type="ECO:0000313" key="5">
    <source>
        <dbReference type="EMBL" id="MFC4565594.1"/>
    </source>
</evidence>
<accession>A0ABV9E5Z7</accession>
<organism evidence="5 6">
    <name type="scientific">Nocardiopsis mangrovi</name>
    <dbReference type="NCBI Taxonomy" id="1179818"/>
    <lineage>
        <taxon>Bacteria</taxon>
        <taxon>Bacillati</taxon>
        <taxon>Actinomycetota</taxon>
        <taxon>Actinomycetes</taxon>
        <taxon>Streptosporangiales</taxon>
        <taxon>Nocardiopsidaceae</taxon>
        <taxon>Nocardiopsis</taxon>
    </lineage>
</organism>
<dbReference type="Gene3D" id="3.30.750.24">
    <property type="entry name" value="STAS domain"/>
    <property type="match status" value="1"/>
</dbReference>
<dbReference type="SUPFAM" id="SSF52091">
    <property type="entry name" value="SpoIIaa-like"/>
    <property type="match status" value="1"/>
</dbReference>
<dbReference type="Proteomes" id="UP001595923">
    <property type="component" value="Unassembled WGS sequence"/>
</dbReference>
<evidence type="ECO:0000259" key="4">
    <source>
        <dbReference type="PROSITE" id="PS50801"/>
    </source>
</evidence>
<gene>
    <name evidence="5" type="ORF">ACFO4E_27365</name>
</gene>
<comment type="caution">
    <text evidence="5">The sequence shown here is derived from an EMBL/GenBank/DDBJ whole genome shotgun (WGS) entry which is preliminary data.</text>
</comment>
<dbReference type="InterPro" id="IPR036513">
    <property type="entry name" value="STAS_dom_sf"/>
</dbReference>
<sequence length="145" mass="15310">MTTVFGPSRRVGAPEVGVATVRRPAHTLLHLEGEIDIATAPALRERLLGALRPGTPLAVIDMGGVSFCGAAGVAVLVDVRHRAIVLGIPLRLIGLRAQVARILHLTGLDQGFEIHPTLRAALAGGTEARRRKARRVRGGRDTVTA</sequence>
<dbReference type="PANTHER" id="PTHR33495">
    <property type="entry name" value="ANTI-SIGMA FACTOR ANTAGONIST TM_1081-RELATED-RELATED"/>
    <property type="match status" value="1"/>
</dbReference>
<reference evidence="6" key="1">
    <citation type="journal article" date="2019" name="Int. J. Syst. Evol. Microbiol.">
        <title>The Global Catalogue of Microorganisms (GCM) 10K type strain sequencing project: providing services to taxonomists for standard genome sequencing and annotation.</title>
        <authorList>
            <consortium name="The Broad Institute Genomics Platform"/>
            <consortium name="The Broad Institute Genome Sequencing Center for Infectious Disease"/>
            <person name="Wu L."/>
            <person name="Ma J."/>
        </authorList>
    </citation>
    <scope>NUCLEOTIDE SEQUENCE [LARGE SCALE GENOMIC DNA]</scope>
    <source>
        <strain evidence="6">XZYJ18</strain>
    </source>
</reference>
<keyword evidence="6" id="KW-1185">Reference proteome</keyword>
<dbReference type="PROSITE" id="PS50801">
    <property type="entry name" value="STAS"/>
    <property type="match status" value="1"/>
</dbReference>
<evidence type="ECO:0000313" key="6">
    <source>
        <dbReference type="Proteomes" id="UP001595923"/>
    </source>
</evidence>
<dbReference type="PANTHER" id="PTHR33495:SF2">
    <property type="entry name" value="ANTI-SIGMA FACTOR ANTAGONIST TM_1081-RELATED"/>
    <property type="match status" value="1"/>
</dbReference>
<feature type="domain" description="STAS" evidence="4">
    <location>
        <begin position="28"/>
        <end position="125"/>
    </location>
</feature>
<dbReference type="CDD" id="cd07043">
    <property type="entry name" value="STAS_anti-anti-sigma_factors"/>
    <property type="match status" value="1"/>
</dbReference>
<dbReference type="RefSeq" id="WP_378579723.1">
    <property type="nucleotide sequence ID" value="NZ_JBHSFQ010000041.1"/>
</dbReference>
<feature type="region of interest" description="Disordered" evidence="3">
    <location>
        <begin position="125"/>
        <end position="145"/>
    </location>
</feature>
<comment type="similarity">
    <text evidence="1 2">Belongs to the anti-sigma-factor antagonist family.</text>
</comment>
<dbReference type="NCBIfam" id="TIGR00377">
    <property type="entry name" value="ant_ant_sig"/>
    <property type="match status" value="1"/>
</dbReference>
<protein>
    <recommendedName>
        <fullName evidence="2">Anti-sigma factor antagonist</fullName>
    </recommendedName>
</protein>
<evidence type="ECO:0000256" key="3">
    <source>
        <dbReference type="SAM" id="MobiDB-lite"/>
    </source>
</evidence>